<sequence>MTRQSPDFVLEFIVNYVTCRNFNAMACPLSVTIPGCPPIELNPKKTSMTKLTYEKGKRLIFQHSRLLDLKVVFELRAGHGNAAVRGKCSFDFFEISDQITENNPTIYEVDVTLLRSDQSRFGVLNCSFQIFPYREYEEIKKNPMQTSARVIPPQSQNQNSINKTTKKSIVKPVQSARGGVSQKRQTTAYRSYNSQKGKRQDEESNAQSTTKNSIQPKTYRPLNAEQAA</sequence>
<feature type="compositionally biased region" description="Polar residues" evidence="1">
    <location>
        <begin position="145"/>
        <end position="163"/>
    </location>
</feature>
<evidence type="ECO:0000256" key="1">
    <source>
        <dbReference type="SAM" id="MobiDB-lite"/>
    </source>
</evidence>
<name>A0ABR2L5T8_9EUKA</name>
<gene>
    <name evidence="2" type="ORF">M9Y10_000894</name>
</gene>
<evidence type="ECO:0000313" key="2">
    <source>
        <dbReference type="EMBL" id="KAK8898602.1"/>
    </source>
</evidence>
<reference evidence="2 3" key="1">
    <citation type="submission" date="2024-04" db="EMBL/GenBank/DDBJ databases">
        <title>Tritrichomonas musculus Genome.</title>
        <authorList>
            <person name="Alves-Ferreira E."/>
            <person name="Grigg M."/>
            <person name="Lorenzi H."/>
            <person name="Galac M."/>
        </authorList>
    </citation>
    <scope>NUCLEOTIDE SEQUENCE [LARGE SCALE GENOMIC DNA]</scope>
    <source>
        <strain evidence="2 3">EAF2021</strain>
    </source>
</reference>
<organism evidence="2 3">
    <name type="scientific">Tritrichomonas musculus</name>
    <dbReference type="NCBI Taxonomy" id="1915356"/>
    <lineage>
        <taxon>Eukaryota</taxon>
        <taxon>Metamonada</taxon>
        <taxon>Parabasalia</taxon>
        <taxon>Tritrichomonadida</taxon>
        <taxon>Tritrichomonadidae</taxon>
        <taxon>Tritrichomonas</taxon>
    </lineage>
</organism>
<protein>
    <submittedName>
        <fullName evidence="2">Uncharacterized protein</fullName>
    </submittedName>
</protein>
<feature type="compositionally biased region" description="Polar residues" evidence="1">
    <location>
        <begin position="205"/>
        <end position="216"/>
    </location>
</feature>
<dbReference type="EMBL" id="JAPFFF010000001">
    <property type="protein sequence ID" value="KAK8898602.1"/>
    <property type="molecule type" value="Genomic_DNA"/>
</dbReference>
<feature type="compositionally biased region" description="Polar residues" evidence="1">
    <location>
        <begin position="182"/>
        <end position="195"/>
    </location>
</feature>
<dbReference type="Proteomes" id="UP001470230">
    <property type="component" value="Unassembled WGS sequence"/>
</dbReference>
<proteinExistence type="predicted"/>
<keyword evidence="3" id="KW-1185">Reference proteome</keyword>
<evidence type="ECO:0000313" key="3">
    <source>
        <dbReference type="Proteomes" id="UP001470230"/>
    </source>
</evidence>
<accession>A0ABR2L5T8</accession>
<feature type="region of interest" description="Disordered" evidence="1">
    <location>
        <begin position="145"/>
        <end position="228"/>
    </location>
</feature>
<comment type="caution">
    <text evidence="2">The sequence shown here is derived from an EMBL/GenBank/DDBJ whole genome shotgun (WGS) entry which is preliminary data.</text>
</comment>